<comment type="similarity">
    <text evidence="3">Belongs to the pectinesterase family.</text>
</comment>
<dbReference type="PANTHER" id="PTHR31321">
    <property type="entry name" value="ACYL-COA THIOESTER HYDROLASE YBHC-RELATED"/>
    <property type="match status" value="1"/>
</dbReference>
<protein>
    <recommendedName>
        <fullName evidence="4">pectinesterase</fullName>
        <ecNumber evidence="4">3.1.1.11</ecNumber>
    </recommendedName>
</protein>
<evidence type="ECO:0000256" key="6">
    <source>
        <dbReference type="ARBA" id="ARBA00022801"/>
    </source>
</evidence>
<organism evidence="9 11">
    <name type="scientific">Acacia crassicarpa</name>
    <name type="common">northern wattle</name>
    <dbReference type="NCBI Taxonomy" id="499986"/>
    <lineage>
        <taxon>Eukaryota</taxon>
        <taxon>Viridiplantae</taxon>
        <taxon>Streptophyta</taxon>
        <taxon>Embryophyta</taxon>
        <taxon>Tracheophyta</taxon>
        <taxon>Spermatophyta</taxon>
        <taxon>Magnoliopsida</taxon>
        <taxon>eudicotyledons</taxon>
        <taxon>Gunneridae</taxon>
        <taxon>Pentapetalae</taxon>
        <taxon>rosids</taxon>
        <taxon>fabids</taxon>
        <taxon>Fabales</taxon>
        <taxon>Fabaceae</taxon>
        <taxon>Caesalpinioideae</taxon>
        <taxon>mimosoid clade</taxon>
        <taxon>Acacieae</taxon>
        <taxon>Acacia</taxon>
    </lineage>
</organism>
<dbReference type="Pfam" id="PF01095">
    <property type="entry name" value="Pectinesterase"/>
    <property type="match status" value="1"/>
</dbReference>
<accession>A0AAE1J805</accession>
<comment type="subcellular location">
    <subcellularLocation>
        <location evidence="1">Secreted</location>
        <location evidence="1">Cell wall</location>
    </subcellularLocation>
</comment>
<dbReference type="AlphaFoldDB" id="A0AAE1J805"/>
<dbReference type="EMBL" id="JAWXYG010000009">
    <property type="protein sequence ID" value="KAK4263282.1"/>
    <property type="molecule type" value="Genomic_DNA"/>
</dbReference>
<evidence type="ECO:0000256" key="4">
    <source>
        <dbReference type="ARBA" id="ARBA00013229"/>
    </source>
</evidence>
<evidence type="ECO:0000256" key="3">
    <source>
        <dbReference type="ARBA" id="ARBA00008891"/>
    </source>
</evidence>
<evidence type="ECO:0000313" key="9">
    <source>
        <dbReference type="EMBL" id="KAK4263279.1"/>
    </source>
</evidence>
<keyword evidence="7" id="KW-0063">Aspartyl esterase</keyword>
<keyword evidence="5" id="KW-0134">Cell wall</keyword>
<evidence type="ECO:0000256" key="2">
    <source>
        <dbReference type="ARBA" id="ARBA00005184"/>
    </source>
</evidence>
<keyword evidence="11" id="KW-1185">Reference proteome</keyword>
<dbReference type="GO" id="GO:0045490">
    <property type="term" value="P:pectin catabolic process"/>
    <property type="evidence" value="ECO:0007669"/>
    <property type="project" value="TreeGrafter"/>
</dbReference>
<dbReference type="PANTHER" id="PTHR31321:SF120">
    <property type="entry name" value="PECTINESTERASE 52-RELATED"/>
    <property type="match status" value="1"/>
</dbReference>
<dbReference type="Gene3D" id="2.160.20.10">
    <property type="entry name" value="Single-stranded right-handed beta-helix, Pectin lyase-like"/>
    <property type="match status" value="1"/>
</dbReference>
<sequence>MESKLDQTISGKVVRAPALAARIYGDKSAFFDCGFLGFQDTLWDVQGRHYYKNCYIQGAMDFIFGSGQSYFENCLINVTLTTSKARVRHGYITAQGRSSKDETSGFVFRGGKVVGSGPVFLGRAYGPYSRVIFHGTFLDSVISPQGWDDWHHTKNVGHLMYAEVDCIGQGANRKKRVPWETNLSPAQLNQFSKSSFIDQDHWLAKIPL</sequence>
<evidence type="ECO:0000256" key="1">
    <source>
        <dbReference type="ARBA" id="ARBA00004191"/>
    </source>
</evidence>
<evidence type="ECO:0000313" key="10">
    <source>
        <dbReference type="EMBL" id="KAK4263282.1"/>
    </source>
</evidence>
<proteinExistence type="inferred from homology"/>
<comment type="pathway">
    <text evidence="2">Glycan metabolism; pectin degradation; 2-dehydro-3-deoxy-D-gluconate from pectin: step 1/5.</text>
</comment>
<dbReference type="EMBL" id="JAWXYG010000009">
    <property type="protein sequence ID" value="KAK4263279.1"/>
    <property type="molecule type" value="Genomic_DNA"/>
</dbReference>
<dbReference type="Proteomes" id="UP001293593">
    <property type="component" value="Unassembled WGS sequence"/>
</dbReference>
<evidence type="ECO:0000313" key="11">
    <source>
        <dbReference type="Proteomes" id="UP001293593"/>
    </source>
</evidence>
<comment type="caution">
    <text evidence="9">The sequence shown here is derived from an EMBL/GenBank/DDBJ whole genome shotgun (WGS) entry which is preliminary data.</text>
</comment>
<dbReference type="InterPro" id="IPR011050">
    <property type="entry name" value="Pectin_lyase_fold/virulence"/>
</dbReference>
<name>A0AAE1J805_9FABA</name>
<dbReference type="InterPro" id="IPR000070">
    <property type="entry name" value="Pectinesterase_cat"/>
</dbReference>
<evidence type="ECO:0000259" key="8">
    <source>
        <dbReference type="Pfam" id="PF01095"/>
    </source>
</evidence>
<gene>
    <name evidence="9" type="ORF">QN277_028715</name>
    <name evidence="10" type="ORF">QN277_028718</name>
</gene>
<keyword evidence="6" id="KW-0378">Hydrolase</keyword>
<dbReference type="SUPFAM" id="SSF51126">
    <property type="entry name" value="Pectin lyase-like"/>
    <property type="match status" value="1"/>
</dbReference>
<reference evidence="9" key="1">
    <citation type="submission" date="2023-10" db="EMBL/GenBank/DDBJ databases">
        <title>Chromosome-level genome of the transformable northern wattle, Acacia crassicarpa.</title>
        <authorList>
            <person name="Massaro I."/>
            <person name="Sinha N.R."/>
            <person name="Poethig S."/>
            <person name="Leichty A.R."/>
        </authorList>
    </citation>
    <scope>NUCLEOTIDE SEQUENCE</scope>
    <source>
        <strain evidence="9">Acra3RX</strain>
        <tissue evidence="9">Leaf</tissue>
    </source>
</reference>
<dbReference type="GO" id="GO:0030599">
    <property type="term" value="F:pectinesterase activity"/>
    <property type="evidence" value="ECO:0007669"/>
    <property type="project" value="UniProtKB-EC"/>
</dbReference>
<feature type="domain" description="Pectinesterase catalytic" evidence="8">
    <location>
        <begin position="16"/>
        <end position="199"/>
    </location>
</feature>
<keyword evidence="5" id="KW-0964">Secreted</keyword>
<evidence type="ECO:0000256" key="5">
    <source>
        <dbReference type="ARBA" id="ARBA00022512"/>
    </source>
</evidence>
<dbReference type="InterPro" id="IPR012334">
    <property type="entry name" value="Pectin_lyas_fold"/>
</dbReference>
<dbReference type="GO" id="GO:0042545">
    <property type="term" value="P:cell wall modification"/>
    <property type="evidence" value="ECO:0007669"/>
    <property type="project" value="InterPro"/>
</dbReference>
<evidence type="ECO:0000256" key="7">
    <source>
        <dbReference type="ARBA" id="ARBA00023085"/>
    </source>
</evidence>
<dbReference type="EC" id="3.1.1.11" evidence="4"/>